<evidence type="ECO:0000256" key="1">
    <source>
        <dbReference type="ARBA" id="ARBA00006401"/>
    </source>
</evidence>
<comment type="catalytic activity">
    <reaction evidence="8">
        <text>2 nitric oxide + NADH + 2 O2 = 2 nitrate + NAD(+) + H(+)</text>
        <dbReference type="Rhea" id="RHEA:19469"/>
        <dbReference type="ChEBI" id="CHEBI:15378"/>
        <dbReference type="ChEBI" id="CHEBI:15379"/>
        <dbReference type="ChEBI" id="CHEBI:16480"/>
        <dbReference type="ChEBI" id="CHEBI:17632"/>
        <dbReference type="ChEBI" id="CHEBI:57540"/>
        <dbReference type="ChEBI" id="CHEBI:57945"/>
        <dbReference type="EC" id="1.14.12.17"/>
    </reaction>
</comment>
<dbReference type="InterPro" id="IPR012292">
    <property type="entry name" value="Globin/Proto"/>
</dbReference>
<keyword evidence="10" id="KW-0813">Transport</keyword>
<keyword evidence="4 10" id="KW-0561">Oxygen transport</keyword>
<evidence type="ECO:0000259" key="12">
    <source>
        <dbReference type="PROSITE" id="PS51384"/>
    </source>
</evidence>
<evidence type="ECO:0000256" key="8">
    <source>
        <dbReference type="ARBA" id="ARBA00048649"/>
    </source>
</evidence>
<evidence type="ECO:0000256" key="6">
    <source>
        <dbReference type="ARBA" id="ARBA00023004"/>
    </source>
</evidence>
<evidence type="ECO:0000256" key="2">
    <source>
        <dbReference type="ARBA" id="ARBA00012229"/>
    </source>
</evidence>
<evidence type="ECO:0000256" key="3">
    <source>
        <dbReference type="ARBA" id="ARBA00022617"/>
    </source>
</evidence>
<dbReference type="PROSITE" id="PS51384">
    <property type="entry name" value="FAD_FR"/>
    <property type="match status" value="1"/>
</dbReference>
<dbReference type="SUPFAM" id="SSF63380">
    <property type="entry name" value="Riboflavin synthase domain-like"/>
    <property type="match status" value="1"/>
</dbReference>
<dbReference type="InterPro" id="IPR001433">
    <property type="entry name" value="OxRdtase_FAD/NAD-bd"/>
</dbReference>
<sequence>MLSQSHAATIQATLPAVQANGEKITDAFYRTLLGENPELMNLFSRSGQATGDQRRALGGAVAAFAAHLIDEPGPDAPHFDLIMERIAHKHASLGVRPDQYTVVGRYLMRAVGEVLGDAVTAEVAGAWDEVYWLFACRLIGLESRLYTRAGVDPEQPWREYEISHRRVEAVDTASFVLCPVDGRPAPDYRPGQYVTVAVDLPDGGRQLRQYSMSQAPSPGSLRITVRRVRGVDGTPDGLVSGHLHDHIHPGDRLQVSAPFGDLALIPGDDPVLLISAGVGITPMAAIIDHIAHTQPSRHVVAVHGEQSPGRHPLRADIVRSGSQLASFQHLVWYEEPGGPSNDVQVHTGLVDADLIPLRPDATAYLCGPVPFMRHIRGALRRRGLPSERIRYEVFGPDQWTATRGAR</sequence>
<dbReference type="Proteomes" id="UP001499978">
    <property type="component" value="Unassembled WGS sequence"/>
</dbReference>
<keyword evidence="7" id="KW-0520">NAD</keyword>
<evidence type="ECO:0000256" key="7">
    <source>
        <dbReference type="ARBA" id="ARBA00023027"/>
    </source>
</evidence>
<evidence type="ECO:0000256" key="10">
    <source>
        <dbReference type="RuleBase" id="RU000356"/>
    </source>
</evidence>
<dbReference type="Gene3D" id="1.10.490.10">
    <property type="entry name" value="Globins"/>
    <property type="match status" value="1"/>
</dbReference>
<protein>
    <recommendedName>
        <fullName evidence="2">nitric oxide dioxygenase</fullName>
        <ecNumber evidence="2">1.14.12.17</ecNumber>
    </recommendedName>
</protein>
<evidence type="ECO:0000256" key="4">
    <source>
        <dbReference type="ARBA" id="ARBA00022621"/>
    </source>
</evidence>
<comment type="similarity">
    <text evidence="1">In the C-terminal section; belongs to the flavoprotein pyridine nucleotide cytochrome reductase family.</text>
</comment>
<dbReference type="PANTHER" id="PTHR43396:SF3">
    <property type="entry name" value="FLAVOHEMOPROTEIN"/>
    <property type="match status" value="1"/>
</dbReference>
<dbReference type="InterPro" id="IPR039261">
    <property type="entry name" value="FNR_nucleotide-bd"/>
</dbReference>
<dbReference type="PROSITE" id="PS01033">
    <property type="entry name" value="GLOBIN"/>
    <property type="match status" value="1"/>
</dbReference>
<dbReference type="Pfam" id="PF00175">
    <property type="entry name" value="NAD_binding_1"/>
    <property type="match status" value="1"/>
</dbReference>
<keyword evidence="14" id="KW-1185">Reference proteome</keyword>
<evidence type="ECO:0000256" key="9">
    <source>
        <dbReference type="ARBA" id="ARBA00049433"/>
    </source>
</evidence>
<dbReference type="RefSeq" id="WP_344172286.1">
    <property type="nucleotide sequence ID" value="NZ_BAAARY010000010.1"/>
</dbReference>
<comment type="similarity">
    <text evidence="10">Belongs to the globin family.</text>
</comment>
<reference evidence="14" key="1">
    <citation type="journal article" date="2019" name="Int. J. Syst. Evol. Microbiol.">
        <title>The Global Catalogue of Microorganisms (GCM) 10K type strain sequencing project: providing services to taxonomists for standard genome sequencing and annotation.</title>
        <authorList>
            <consortium name="The Broad Institute Genomics Platform"/>
            <consortium name="The Broad Institute Genome Sequencing Center for Infectious Disease"/>
            <person name="Wu L."/>
            <person name="Ma J."/>
        </authorList>
    </citation>
    <scope>NUCLEOTIDE SEQUENCE [LARGE SCALE GENOMIC DNA]</scope>
    <source>
        <strain evidence="14">JCM 3367</strain>
    </source>
</reference>
<evidence type="ECO:0000256" key="5">
    <source>
        <dbReference type="ARBA" id="ARBA00022723"/>
    </source>
</evidence>
<dbReference type="Gene3D" id="2.40.30.10">
    <property type="entry name" value="Translation factors"/>
    <property type="match status" value="1"/>
</dbReference>
<name>A0ABP6AVK5_9ACTN</name>
<feature type="domain" description="Globin" evidence="11">
    <location>
        <begin position="1"/>
        <end position="143"/>
    </location>
</feature>
<dbReference type="InterPro" id="IPR017927">
    <property type="entry name" value="FAD-bd_FR_type"/>
</dbReference>
<evidence type="ECO:0000313" key="13">
    <source>
        <dbReference type="EMBL" id="GAA2524572.1"/>
    </source>
</evidence>
<dbReference type="SUPFAM" id="SSF52343">
    <property type="entry name" value="Ferredoxin reductase-like, C-terminal NADP-linked domain"/>
    <property type="match status" value="1"/>
</dbReference>
<evidence type="ECO:0000313" key="14">
    <source>
        <dbReference type="Proteomes" id="UP001499978"/>
    </source>
</evidence>
<dbReference type="SUPFAM" id="SSF46458">
    <property type="entry name" value="Globin-like"/>
    <property type="match status" value="1"/>
</dbReference>
<dbReference type="CDD" id="cd06184">
    <property type="entry name" value="flavohem_like_fad_nad_binding"/>
    <property type="match status" value="1"/>
</dbReference>
<dbReference type="CDD" id="cd14782">
    <property type="entry name" value="FHb-globin_2"/>
    <property type="match status" value="1"/>
</dbReference>
<organism evidence="13 14">
    <name type="scientific">Pilimelia columellifera subsp. columellifera</name>
    <dbReference type="NCBI Taxonomy" id="706583"/>
    <lineage>
        <taxon>Bacteria</taxon>
        <taxon>Bacillati</taxon>
        <taxon>Actinomycetota</taxon>
        <taxon>Actinomycetes</taxon>
        <taxon>Micromonosporales</taxon>
        <taxon>Micromonosporaceae</taxon>
        <taxon>Pilimelia</taxon>
    </lineage>
</organism>
<dbReference type="PRINTS" id="PR00410">
    <property type="entry name" value="PHEHYDRXLASE"/>
</dbReference>
<keyword evidence="5" id="KW-0479">Metal-binding</keyword>
<keyword evidence="6" id="KW-0408">Iron</keyword>
<keyword evidence="3 10" id="KW-0349">Heme</keyword>
<dbReference type="PANTHER" id="PTHR43396">
    <property type="entry name" value="FLAVOHEMOPROTEIN"/>
    <property type="match status" value="1"/>
</dbReference>
<comment type="catalytic activity">
    <reaction evidence="9">
        <text>2 nitric oxide + NADPH + 2 O2 = 2 nitrate + NADP(+) + H(+)</text>
        <dbReference type="Rhea" id="RHEA:19465"/>
        <dbReference type="ChEBI" id="CHEBI:15378"/>
        <dbReference type="ChEBI" id="CHEBI:15379"/>
        <dbReference type="ChEBI" id="CHEBI:16480"/>
        <dbReference type="ChEBI" id="CHEBI:17632"/>
        <dbReference type="ChEBI" id="CHEBI:57783"/>
        <dbReference type="ChEBI" id="CHEBI:58349"/>
        <dbReference type="EC" id="1.14.12.17"/>
    </reaction>
</comment>
<dbReference type="InterPro" id="IPR000971">
    <property type="entry name" value="Globin"/>
</dbReference>
<proteinExistence type="inferred from homology"/>
<accession>A0ABP6AVK5</accession>
<dbReference type="EC" id="1.14.12.17" evidence="2"/>
<comment type="caution">
    <text evidence="13">The sequence shown here is derived from an EMBL/GenBank/DDBJ whole genome shotgun (WGS) entry which is preliminary data.</text>
</comment>
<gene>
    <name evidence="13" type="ORF">GCM10010201_23900</name>
</gene>
<dbReference type="InterPro" id="IPR017938">
    <property type="entry name" value="Riboflavin_synthase-like_b-brl"/>
</dbReference>
<feature type="domain" description="FAD-binding FR-type" evidence="12">
    <location>
        <begin position="155"/>
        <end position="265"/>
    </location>
</feature>
<dbReference type="InterPro" id="IPR009050">
    <property type="entry name" value="Globin-like_sf"/>
</dbReference>
<dbReference type="Pfam" id="PF00042">
    <property type="entry name" value="Globin"/>
    <property type="match status" value="1"/>
</dbReference>
<dbReference type="Gene3D" id="3.40.50.80">
    <property type="entry name" value="Nucleotide-binding domain of ferredoxin-NADP reductase (FNR) module"/>
    <property type="match status" value="1"/>
</dbReference>
<evidence type="ECO:0000259" key="11">
    <source>
        <dbReference type="PROSITE" id="PS01033"/>
    </source>
</evidence>
<dbReference type="EMBL" id="BAAARY010000010">
    <property type="protein sequence ID" value="GAA2524572.1"/>
    <property type="molecule type" value="Genomic_DNA"/>
</dbReference>